<gene>
    <name evidence="5 6" type="primary">csrA</name>
    <name evidence="6" type="ORF">FLL46_00495</name>
</gene>
<comment type="subunit">
    <text evidence="5">Homodimer; the beta-strands of each monomer intercalate to form a hydrophobic core, while the alpha-helices form wings that extend away from the core.</text>
</comment>
<keyword evidence="2 5" id="KW-0810">Translation regulation</keyword>
<comment type="similarity">
    <text evidence="5">Belongs to the CsrA/RsmA family.</text>
</comment>
<evidence type="ECO:0000256" key="3">
    <source>
        <dbReference type="ARBA" id="ARBA00022884"/>
    </source>
</evidence>
<dbReference type="GO" id="GO:0006402">
    <property type="term" value="P:mRNA catabolic process"/>
    <property type="evidence" value="ECO:0007669"/>
    <property type="project" value="InterPro"/>
</dbReference>
<reference evidence="6 7" key="1">
    <citation type="submission" date="2019-07" db="EMBL/GenBank/DDBJ databases">
        <title>Draft genome for Aliikangiella sp. M105.</title>
        <authorList>
            <person name="Wang G."/>
        </authorList>
    </citation>
    <scope>NUCLEOTIDE SEQUENCE [LARGE SCALE GENOMIC DNA]</scope>
    <source>
        <strain evidence="6 7">M105</strain>
    </source>
</reference>
<comment type="caution">
    <text evidence="6">The sequence shown here is derived from an EMBL/GenBank/DDBJ whole genome shotgun (WGS) entry which is preliminary data.</text>
</comment>
<dbReference type="Gene3D" id="2.60.40.4380">
    <property type="entry name" value="Translational regulator CsrA"/>
    <property type="match status" value="1"/>
</dbReference>
<sequence length="65" mass="7486">MLVLTRQINEKIVISDNITVTVLAVDDLKVSLGIKSPKNIPVFREEIYQKIKNEKKLLEKHAEKI</sequence>
<dbReference type="SUPFAM" id="SSF117130">
    <property type="entry name" value="CsrA-like"/>
    <property type="match status" value="1"/>
</dbReference>
<comment type="function">
    <text evidence="5">A key translational regulator that binds mRNA to regulate translation initiation and/or mRNA stability. Mediates global changes in gene expression, shifting from rapid growth to stress survival by linking envelope stress, the stringent response and the catabolite repression systems. Usually binds in the 5'-UTR; binding at or near the Shine-Dalgarno sequence prevents ribosome-binding, repressing translation, binding elsewhere in the 5'-UTR can activate translation and/or stabilize the mRNA. Its function is antagonized by small RNA(s).</text>
</comment>
<comment type="subcellular location">
    <subcellularLocation>
        <location evidence="5">Cytoplasm</location>
    </subcellularLocation>
</comment>
<dbReference type="HAMAP" id="MF_00167">
    <property type="entry name" value="CsrA"/>
    <property type="match status" value="1"/>
</dbReference>
<dbReference type="OrthoDB" id="9809061at2"/>
<name>A0A545UIU6_9GAMM</name>
<keyword evidence="7" id="KW-1185">Reference proteome</keyword>
<dbReference type="GO" id="GO:0006109">
    <property type="term" value="P:regulation of carbohydrate metabolic process"/>
    <property type="evidence" value="ECO:0007669"/>
    <property type="project" value="UniProtKB-UniRule"/>
</dbReference>
<dbReference type="AlphaFoldDB" id="A0A545UIU6"/>
<dbReference type="PANTHER" id="PTHR34984">
    <property type="entry name" value="CARBON STORAGE REGULATOR"/>
    <property type="match status" value="1"/>
</dbReference>
<dbReference type="GO" id="GO:0048027">
    <property type="term" value="F:mRNA 5'-UTR binding"/>
    <property type="evidence" value="ECO:0007669"/>
    <property type="project" value="UniProtKB-UniRule"/>
</dbReference>
<keyword evidence="5" id="KW-0678">Repressor</keyword>
<evidence type="ECO:0000313" key="6">
    <source>
        <dbReference type="EMBL" id="TQV89395.1"/>
    </source>
</evidence>
<evidence type="ECO:0000256" key="2">
    <source>
        <dbReference type="ARBA" id="ARBA00022845"/>
    </source>
</evidence>
<dbReference type="NCBIfam" id="NF002469">
    <property type="entry name" value="PRK01712.1"/>
    <property type="match status" value="1"/>
</dbReference>
<dbReference type="InterPro" id="IPR003751">
    <property type="entry name" value="CsrA"/>
</dbReference>
<dbReference type="NCBIfam" id="TIGR00202">
    <property type="entry name" value="csrA"/>
    <property type="match status" value="1"/>
</dbReference>
<evidence type="ECO:0000256" key="1">
    <source>
        <dbReference type="ARBA" id="ARBA00022490"/>
    </source>
</evidence>
<keyword evidence="4 5" id="KW-0010">Activator</keyword>
<dbReference type="PANTHER" id="PTHR34984:SF1">
    <property type="entry name" value="CARBON STORAGE REGULATOR"/>
    <property type="match status" value="1"/>
</dbReference>
<dbReference type="GO" id="GO:0045947">
    <property type="term" value="P:negative regulation of translational initiation"/>
    <property type="evidence" value="ECO:0007669"/>
    <property type="project" value="UniProtKB-UniRule"/>
</dbReference>
<dbReference type="RefSeq" id="WP_142891459.1">
    <property type="nucleotide sequence ID" value="NZ_ML660160.1"/>
</dbReference>
<keyword evidence="1 5" id="KW-0963">Cytoplasm</keyword>
<dbReference type="Pfam" id="PF02599">
    <property type="entry name" value="CsrA"/>
    <property type="match status" value="1"/>
</dbReference>
<evidence type="ECO:0000313" key="7">
    <source>
        <dbReference type="Proteomes" id="UP000315439"/>
    </source>
</evidence>
<dbReference type="GO" id="GO:0005829">
    <property type="term" value="C:cytosol"/>
    <property type="evidence" value="ECO:0007669"/>
    <property type="project" value="TreeGrafter"/>
</dbReference>
<protein>
    <recommendedName>
        <fullName evidence="5">Translational regulator CsrA</fullName>
    </recommendedName>
    <alternativeName>
        <fullName evidence="5">Carbon storage regulator</fullName>
    </alternativeName>
</protein>
<organism evidence="6 7">
    <name type="scientific">Aliikangiella coralliicola</name>
    <dbReference type="NCBI Taxonomy" id="2592383"/>
    <lineage>
        <taxon>Bacteria</taxon>
        <taxon>Pseudomonadati</taxon>
        <taxon>Pseudomonadota</taxon>
        <taxon>Gammaproteobacteria</taxon>
        <taxon>Oceanospirillales</taxon>
        <taxon>Pleioneaceae</taxon>
        <taxon>Aliikangiella</taxon>
    </lineage>
</organism>
<dbReference type="Proteomes" id="UP000315439">
    <property type="component" value="Unassembled WGS sequence"/>
</dbReference>
<keyword evidence="3 5" id="KW-0694">RNA-binding</keyword>
<proteinExistence type="inferred from homology"/>
<accession>A0A545UIU6</accession>
<dbReference type="GO" id="GO:0045948">
    <property type="term" value="P:positive regulation of translational initiation"/>
    <property type="evidence" value="ECO:0007669"/>
    <property type="project" value="UniProtKB-UniRule"/>
</dbReference>
<dbReference type="InterPro" id="IPR036107">
    <property type="entry name" value="CsrA_sf"/>
</dbReference>
<dbReference type="EMBL" id="VIKS01000001">
    <property type="protein sequence ID" value="TQV89395.1"/>
    <property type="molecule type" value="Genomic_DNA"/>
</dbReference>
<evidence type="ECO:0000256" key="5">
    <source>
        <dbReference type="HAMAP-Rule" id="MF_00167"/>
    </source>
</evidence>
<evidence type="ECO:0000256" key="4">
    <source>
        <dbReference type="ARBA" id="ARBA00023159"/>
    </source>
</evidence>